<dbReference type="InterPro" id="IPR007140">
    <property type="entry name" value="DUF350"/>
</dbReference>
<evidence type="ECO:0000256" key="3">
    <source>
        <dbReference type="ARBA" id="ARBA00022475"/>
    </source>
</evidence>
<reference evidence="8 9" key="1">
    <citation type="submission" date="2016-10" db="EMBL/GenBank/DDBJ databases">
        <authorList>
            <person name="de Groot N.N."/>
        </authorList>
    </citation>
    <scope>NUCLEOTIDE SEQUENCE [LARGE SCALE GENOMIC DNA]</scope>
    <source>
        <strain evidence="8 9">U95</strain>
    </source>
</reference>
<evidence type="ECO:0000256" key="4">
    <source>
        <dbReference type="ARBA" id="ARBA00022692"/>
    </source>
</evidence>
<dbReference type="AlphaFoldDB" id="A0A1G5Q5L2"/>
<feature type="transmembrane region" description="Helical" evidence="7">
    <location>
        <begin position="6"/>
        <end position="28"/>
    </location>
</feature>
<comment type="similarity">
    <text evidence="2">Belongs to the UPF0719 family.</text>
</comment>
<dbReference type="Proteomes" id="UP000198767">
    <property type="component" value="Unassembled WGS sequence"/>
</dbReference>
<dbReference type="STRING" id="1156985.SAMN04488118_1036"/>
<keyword evidence="5 7" id="KW-1133">Transmembrane helix</keyword>
<dbReference type="RefSeq" id="WP_090216972.1">
    <property type="nucleotide sequence ID" value="NZ_CANLDO010000013.1"/>
</dbReference>
<feature type="transmembrane region" description="Helical" evidence="7">
    <location>
        <begin position="79"/>
        <end position="97"/>
    </location>
</feature>
<evidence type="ECO:0000313" key="9">
    <source>
        <dbReference type="Proteomes" id="UP000198767"/>
    </source>
</evidence>
<evidence type="ECO:0000313" key="8">
    <source>
        <dbReference type="EMBL" id="SCZ56962.1"/>
    </source>
</evidence>
<evidence type="ECO:0000256" key="6">
    <source>
        <dbReference type="ARBA" id="ARBA00023136"/>
    </source>
</evidence>
<name>A0A1G5Q5L2_9RHOB</name>
<keyword evidence="3" id="KW-1003">Cell membrane</keyword>
<keyword evidence="6 7" id="KW-0472">Membrane</keyword>
<gene>
    <name evidence="8" type="ORF">SAMN04488118_1036</name>
</gene>
<keyword evidence="9" id="KW-1185">Reference proteome</keyword>
<organism evidence="8 9">
    <name type="scientific">Epibacterium ulvae</name>
    <dbReference type="NCBI Taxonomy" id="1156985"/>
    <lineage>
        <taxon>Bacteria</taxon>
        <taxon>Pseudomonadati</taxon>
        <taxon>Pseudomonadota</taxon>
        <taxon>Alphaproteobacteria</taxon>
        <taxon>Rhodobacterales</taxon>
        <taxon>Roseobacteraceae</taxon>
        <taxon>Epibacterium</taxon>
    </lineage>
</organism>
<feature type="transmembrane region" description="Helical" evidence="7">
    <location>
        <begin position="49"/>
        <end position="67"/>
    </location>
</feature>
<dbReference type="EMBL" id="FMWG01000003">
    <property type="protein sequence ID" value="SCZ56962.1"/>
    <property type="molecule type" value="Genomic_DNA"/>
</dbReference>
<sequence>MTDLLYYLSGVVPFLIYFGTSIVMLLVFMWLYMRMTPVDEVTQIRENNVAASLVFSAAFVGFALPLASATANSVSFIDFLLWGAIAGIAQLLVYQIFRRFYPLVAERISRGEMAVSTKLAGLSITVGLLNAACMTY</sequence>
<dbReference type="GO" id="GO:0005886">
    <property type="term" value="C:plasma membrane"/>
    <property type="evidence" value="ECO:0007669"/>
    <property type="project" value="UniProtKB-SubCell"/>
</dbReference>
<comment type="subcellular location">
    <subcellularLocation>
        <location evidence="1">Cell membrane</location>
        <topology evidence="1">Multi-pass membrane protein</topology>
    </subcellularLocation>
</comment>
<dbReference type="PANTHER" id="PTHR40043:SF1">
    <property type="entry name" value="UPF0719 INNER MEMBRANE PROTEIN YJFL"/>
    <property type="match status" value="1"/>
</dbReference>
<evidence type="ECO:0000256" key="7">
    <source>
        <dbReference type="SAM" id="Phobius"/>
    </source>
</evidence>
<dbReference type="OrthoDB" id="5395971at2"/>
<protein>
    <submittedName>
        <fullName evidence="8">Putative membrane protein</fullName>
    </submittedName>
</protein>
<keyword evidence="4 7" id="KW-0812">Transmembrane</keyword>
<evidence type="ECO:0000256" key="1">
    <source>
        <dbReference type="ARBA" id="ARBA00004651"/>
    </source>
</evidence>
<dbReference type="PANTHER" id="PTHR40043">
    <property type="entry name" value="UPF0719 INNER MEMBRANE PROTEIN YJFL"/>
    <property type="match status" value="1"/>
</dbReference>
<accession>A0A1G5Q5L2</accession>
<evidence type="ECO:0000256" key="5">
    <source>
        <dbReference type="ARBA" id="ARBA00022989"/>
    </source>
</evidence>
<dbReference type="Pfam" id="PF03994">
    <property type="entry name" value="DUF350"/>
    <property type="match status" value="1"/>
</dbReference>
<evidence type="ECO:0000256" key="2">
    <source>
        <dbReference type="ARBA" id="ARBA00005779"/>
    </source>
</evidence>
<proteinExistence type="inferred from homology"/>